<dbReference type="InterPro" id="IPR015889">
    <property type="entry name" value="Intradiol_dOase_core"/>
</dbReference>
<keyword evidence="5" id="KW-0472">Membrane</keyword>
<sequence length="232" mass="25975">MEAVLDVRCCMSEGRRLKRFFLRSVWLTTMIVCLQNFLVVRAWAVDPVIVNCIETPGIEADSENYKPTVFNLTNDLTRRVGSAVVAEGEVVYLVGRVTDSLCRPVSNVNVFVWQADSKGKYSKDEGFDRRFNGSGKVTTDNLGNYGFITIVPGGHFGGSPRVHFLVKHPELPDFQTEMFFEGKGSEGHSSLSRIPGSMRKLLTARLIGEEGGVKIYEFNLTFPGKDDVMHEW</sequence>
<organism evidence="7 8">
    <name type="scientific">Anaplasma platys</name>
    <dbReference type="NCBI Taxonomy" id="949"/>
    <lineage>
        <taxon>Bacteria</taxon>
        <taxon>Pseudomonadati</taxon>
        <taxon>Pseudomonadota</taxon>
        <taxon>Alphaproteobacteria</taxon>
        <taxon>Rickettsiales</taxon>
        <taxon>Anaplasmataceae</taxon>
        <taxon>Anaplasma</taxon>
    </lineage>
</organism>
<accession>A0A858PXJ3</accession>
<dbReference type="AlphaFoldDB" id="A0A858PXJ3"/>
<proteinExistence type="inferred from homology"/>
<evidence type="ECO:0000256" key="3">
    <source>
        <dbReference type="ARBA" id="ARBA00023002"/>
    </source>
</evidence>
<evidence type="ECO:0000256" key="1">
    <source>
        <dbReference type="ARBA" id="ARBA00007825"/>
    </source>
</evidence>
<evidence type="ECO:0000256" key="5">
    <source>
        <dbReference type="SAM" id="Phobius"/>
    </source>
</evidence>
<dbReference type="InterPro" id="IPR006196">
    <property type="entry name" value="RNA-binding_domain_S1_IF1"/>
</dbReference>
<keyword evidence="2 7" id="KW-0223">Dioxygenase</keyword>
<gene>
    <name evidence="7" type="ORF">ANPL_01030</name>
</gene>
<dbReference type="InterPro" id="IPR050770">
    <property type="entry name" value="Intradiol_RC_Dioxygenase"/>
</dbReference>
<dbReference type="KEGG" id="aplt:ANPL_01030"/>
<dbReference type="EMBL" id="CP046391">
    <property type="protein sequence ID" value="QJC27316.1"/>
    <property type="molecule type" value="Genomic_DNA"/>
</dbReference>
<keyword evidence="5" id="KW-1133">Transmembrane helix</keyword>
<reference evidence="7 8" key="1">
    <citation type="journal article" date="2020" name="Pathogens">
        <title>First Whole Genome Sequence of Anaplasma platys, an Obligate Intracellular Rickettsial Pathogen of Dogs.</title>
        <authorList>
            <person name="Llanes A."/>
            <person name="Rajeev S."/>
        </authorList>
    </citation>
    <scope>NUCLEOTIDE SEQUENCE [LARGE SCALE GENOMIC DNA]</scope>
    <source>
        <strain evidence="7 8">S3</strain>
    </source>
</reference>
<dbReference type="PANTHER" id="PTHR33711">
    <property type="entry name" value="DIOXYGENASE, PUTATIVE (AFU_ORTHOLOGUE AFUA_2G02910)-RELATED"/>
    <property type="match status" value="1"/>
</dbReference>
<keyword evidence="3" id="KW-0560">Oxidoreductase</keyword>
<keyword evidence="4" id="KW-0396">Initiation factor</keyword>
<dbReference type="Proteomes" id="UP000500930">
    <property type="component" value="Chromosome"/>
</dbReference>
<dbReference type="GO" id="GO:0003743">
    <property type="term" value="F:translation initiation factor activity"/>
    <property type="evidence" value="ECO:0007669"/>
    <property type="project" value="UniProtKB-UniRule"/>
</dbReference>
<keyword evidence="8" id="KW-1185">Reference proteome</keyword>
<name>A0A858PXJ3_9RICK</name>
<dbReference type="PROSITE" id="PS50832">
    <property type="entry name" value="S1_IF1_TYPE"/>
    <property type="match status" value="1"/>
</dbReference>
<dbReference type="Gene3D" id="2.60.130.10">
    <property type="entry name" value="Aromatic compound dioxygenase"/>
    <property type="match status" value="1"/>
</dbReference>
<dbReference type="GO" id="GO:0003723">
    <property type="term" value="F:RNA binding"/>
    <property type="evidence" value="ECO:0007669"/>
    <property type="project" value="InterPro"/>
</dbReference>
<keyword evidence="4" id="KW-0648">Protein biosynthesis</keyword>
<feature type="domain" description="S1-like" evidence="6">
    <location>
        <begin position="180"/>
        <end position="232"/>
    </location>
</feature>
<dbReference type="GO" id="GO:0016702">
    <property type="term" value="F:oxidoreductase activity, acting on single donors with incorporation of molecular oxygen, incorporation of two atoms of oxygen"/>
    <property type="evidence" value="ECO:0007669"/>
    <property type="project" value="InterPro"/>
</dbReference>
<feature type="transmembrane region" description="Helical" evidence="5">
    <location>
        <begin position="20"/>
        <end position="44"/>
    </location>
</feature>
<dbReference type="GO" id="GO:0008199">
    <property type="term" value="F:ferric iron binding"/>
    <property type="evidence" value="ECO:0007669"/>
    <property type="project" value="InterPro"/>
</dbReference>
<evidence type="ECO:0000256" key="2">
    <source>
        <dbReference type="ARBA" id="ARBA00022964"/>
    </source>
</evidence>
<dbReference type="PANTHER" id="PTHR33711:SF10">
    <property type="entry name" value="INTRADIOL RING-CLEAVAGE DIOXYGENASES DOMAIN-CONTAINING PROTEIN"/>
    <property type="match status" value="1"/>
</dbReference>
<keyword evidence="5" id="KW-0812">Transmembrane</keyword>
<evidence type="ECO:0000313" key="7">
    <source>
        <dbReference type="EMBL" id="QJC27316.1"/>
    </source>
</evidence>
<evidence type="ECO:0000313" key="8">
    <source>
        <dbReference type="Proteomes" id="UP000500930"/>
    </source>
</evidence>
<protein>
    <submittedName>
        <fullName evidence="7">Intradiol ring-cleavage dioxygenase</fullName>
    </submittedName>
</protein>
<evidence type="ECO:0000259" key="6">
    <source>
        <dbReference type="PROSITE" id="PS50832"/>
    </source>
</evidence>
<evidence type="ECO:0000256" key="4">
    <source>
        <dbReference type="PROSITE-ProRule" id="PRU00181"/>
    </source>
</evidence>
<dbReference type="Pfam" id="PF00775">
    <property type="entry name" value="Dioxygenase_C"/>
    <property type="match status" value="1"/>
</dbReference>
<comment type="similarity">
    <text evidence="1">Belongs to the intradiol ring-cleavage dioxygenase family.</text>
</comment>
<dbReference type="InterPro" id="IPR000627">
    <property type="entry name" value="Intradiol_dOase_C"/>
</dbReference>
<dbReference type="SUPFAM" id="SSF49482">
    <property type="entry name" value="Aromatic compound dioxygenase"/>
    <property type="match status" value="1"/>
</dbReference>